<dbReference type="InterPro" id="IPR013151">
    <property type="entry name" value="Immunoglobulin_dom"/>
</dbReference>
<dbReference type="GeneID" id="107224281"/>
<evidence type="ECO:0000313" key="5">
    <source>
        <dbReference type="RefSeq" id="XP_046601033.1"/>
    </source>
</evidence>
<protein>
    <submittedName>
        <fullName evidence="5 6">Uncharacterized protein LOC107224281 isoform X1</fullName>
    </submittedName>
</protein>
<dbReference type="RefSeq" id="XP_046601040.1">
    <property type="nucleotide sequence ID" value="XM_046745084.1"/>
</dbReference>
<evidence type="ECO:0000313" key="4">
    <source>
        <dbReference type="Proteomes" id="UP000829291"/>
    </source>
</evidence>
<evidence type="ECO:0000313" key="13">
    <source>
        <dbReference type="RefSeq" id="XP_046601041.1"/>
    </source>
</evidence>
<sequence>MWPSTALRVLDVFVILTAMTMVASELGTGEVPGDIGHSTNEKTDEKYGPTGFSTIETDFEEYFKVQDSSSEKSMSDEFILSTLSPGTDSVIDNSATDAGATKLSLDLITRDFDHQEYSGLSRDQQNEILAGDPSDLDSENRGFSEPANNSGVSFSVLEVNTEWTASPSLDTVLLPENVRAISFQIPGSRGTNERNPAGGERKSVSDFGTEIKKPLADSEEIGRTSGSKGSYSKIVFEGINPKGKSGDHSGQQKNQIIPKSAKAFYEIKSSMTTEAVIDSDNFHDLSTHANPRKFTFPTIPWMASAMGKYGPYFEDGPGDTNITARIGSTVLLDCKIGMLHDKTVTWVQHIKDSIHLLTVARQVYSADQRVSLSFRYPSNWRLQIQYASLRDSGLYECQVATHPPRIKKINLIVTAPVLTIVDDAGRVVAAGERHLKAGSVLKLSCEARDVREDEGESLVWTRGDETLTENVSENKTMEYIGEMEIHVVVSTVSVDKATPRHAGNYSCSVPGRTKSTVVVHVLNGELPAAVHDGNGVSHAVLNLWLVHLTISYVFSR</sequence>
<evidence type="ECO:0000256" key="2">
    <source>
        <dbReference type="SAM" id="SignalP"/>
    </source>
</evidence>
<dbReference type="SMART" id="SM00409">
    <property type="entry name" value="IG"/>
    <property type="match status" value="2"/>
</dbReference>
<dbReference type="RefSeq" id="XP_046601034.1">
    <property type="nucleotide sequence ID" value="XM_046745078.1"/>
</dbReference>
<dbReference type="RefSeq" id="XP_046601038.1">
    <property type="nucleotide sequence ID" value="XM_046745082.1"/>
</dbReference>
<gene>
    <name evidence="5 6 7 8 9 10 11 12 13" type="primary">LOC107224281</name>
</gene>
<organism evidence="4 8">
    <name type="scientific">Neodiprion lecontei</name>
    <name type="common">Redheaded pine sawfly</name>
    <dbReference type="NCBI Taxonomy" id="441921"/>
    <lineage>
        <taxon>Eukaryota</taxon>
        <taxon>Metazoa</taxon>
        <taxon>Ecdysozoa</taxon>
        <taxon>Arthropoda</taxon>
        <taxon>Hexapoda</taxon>
        <taxon>Insecta</taxon>
        <taxon>Pterygota</taxon>
        <taxon>Neoptera</taxon>
        <taxon>Endopterygota</taxon>
        <taxon>Hymenoptera</taxon>
        <taxon>Tenthredinoidea</taxon>
        <taxon>Diprionidae</taxon>
        <taxon>Diprioninae</taxon>
        <taxon>Neodiprion</taxon>
    </lineage>
</organism>
<accession>A0ABM3GL89</accession>
<feature type="region of interest" description="Disordered" evidence="1">
    <location>
        <begin position="117"/>
        <end position="150"/>
    </location>
</feature>
<dbReference type="SUPFAM" id="SSF48726">
    <property type="entry name" value="Immunoglobulin"/>
    <property type="match status" value="2"/>
</dbReference>
<dbReference type="Pfam" id="PF00047">
    <property type="entry name" value="ig"/>
    <property type="match status" value="1"/>
</dbReference>
<evidence type="ECO:0000313" key="7">
    <source>
        <dbReference type="RefSeq" id="XP_046601035.1"/>
    </source>
</evidence>
<feature type="chain" id="PRO_5045024548" evidence="2">
    <location>
        <begin position="25"/>
        <end position="556"/>
    </location>
</feature>
<dbReference type="RefSeq" id="XP_046601041.1">
    <property type="nucleotide sequence ID" value="XM_046745085.1"/>
</dbReference>
<dbReference type="Pfam" id="PF07686">
    <property type="entry name" value="V-set"/>
    <property type="match status" value="1"/>
</dbReference>
<evidence type="ECO:0000313" key="8">
    <source>
        <dbReference type="RefSeq" id="XP_046601036.1"/>
    </source>
</evidence>
<dbReference type="PROSITE" id="PS50835">
    <property type="entry name" value="IG_LIKE"/>
    <property type="match status" value="2"/>
</dbReference>
<dbReference type="SMART" id="SM00408">
    <property type="entry name" value="IGc2"/>
    <property type="match status" value="2"/>
</dbReference>
<evidence type="ECO:0000313" key="12">
    <source>
        <dbReference type="RefSeq" id="XP_046601040.1"/>
    </source>
</evidence>
<name>A0ABM3GL89_NEOLC</name>
<dbReference type="InterPro" id="IPR013783">
    <property type="entry name" value="Ig-like_fold"/>
</dbReference>
<proteinExistence type="predicted"/>
<dbReference type="Proteomes" id="UP000829291">
    <property type="component" value="Chromosome 7"/>
</dbReference>
<dbReference type="InterPro" id="IPR007110">
    <property type="entry name" value="Ig-like_dom"/>
</dbReference>
<feature type="signal peptide" evidence="2">
    <location>
        <begin position="1"/>
        <end position="24"/>
    </location>
</feature>
<dbReference type="RefSeq" id="XP_046601037.1">
    <property type="nucleotide sequence ID" value="XM_046745081.1"/>
</dbReference>
<evidence type="ECO:0000313" key="9">
    <source>
        <dbReference type="RefSeq" id="XP_046601037.1"/>
    </source>
</evidence>
<dbReference type="Gene3D" id="2.60.40.10">
    <property type="entry name" value="Immunoglobulins"/>
    <property type="match status" value="2"/>
</dbReference>
<dbReference type="InterPro" id="IPR037448">
    <property type="entry name" value="Zig-8"/>
</dbReference>
<dbReference type="PANTHER" id="PTHR23279:SF3">
    <property type="entry name" value="DEFECTIVE PROBOSCIS EXTENSION RESPONSE 18"/>
    <property type="match status" value="1"/>
</dbReference>
<dbReference type="RefSeq" id="XP_046601039.1">
    <property type="nucleotide sequence ID" value="XM_046745083.1"/>
</dbReference>
<keyword evidence="4" id="KW-1185">Reference proteome</keyword>
<feature type="domain" description="Ig-like" evidence="3">
    <location>
        <begin position="311"/>
        <end position="410"/>
    </location>
</feature>
<feature type="domain" description="Ig-like" evidence="3">
    <location>
        <begin position="416"/>
        <end position="518"/>
    </location>
</feature>
<dbReference type="InterPro" id="IPR003598">
    <property type="entry name" value="Ig_sub2"/>
</dbReference>
<evidence type="ECO:0000313" key="11">
    <source>
        <dbReference type="RefSeq" id="XP_046601039.1"/>
    </source>
</evidence>
<reference evidence="5 6" key="1">
    <citation type="submission" date="2025-05" db="UniProtKB">
        <authorList>
            <consortium name="RefSeq"/>
        </authorList>
    </citation>
    <scope>IDENTIFICATION</scope>
    <source>
        <tissue evidence="5 6">Thorax and Abdomen</tissue>
    </source>
</reference>
<dbReference type="RefSeq" id="XP_046601033.1">
    <property type="nucleotide sequence ID" value="XM_046745077.1"/>
</dbReference>
<keyword evidence="2" id="KW-0732">Signal</keyword>
<evidence type="ECO:0000259" key="3">
    <source>
        <dbReference type="PROSITE" id="PS50835"/>
    </source>
</evidence>
<dbReference type="PANTHER" id="PTHR23279">
    <property type="entry name" value="DEFECTIVE PROBOSCIS EXTENSION RESPONSE DPR -RELATED"/>
    <property type="match status" value="1"/>
</dbReference>
<dbReference type="InterPro" id="IPR013106">
    <property type="entry name" value="Ig_V-set"/>
</dbReference>
<dbReference type="RefSeq" id="XP_046601035.1">
    <property type="nucleotide sequence ID" value="XM_046745079.1"/>
</dbReference>
<evidence type="ECO:0000256" key="1">
    <source>
        <dbReference type="SAM" id="MobiDB-lite"/>
    </source>
</evidence>
<dbReference type="RefSeq" id="XP_046601036.1">
    <property type="nucleotide sequence ID" value="XM_046745080.1"/>
</dbReference>
<dbReference type="InterPro" id="IPR036179">
    <property type="entry name" value="Ig-like_dom_sf"/>
</dbReference>
<evidence type="ECO:0000313" key="6">
    <source>
        <dbReference type="RefSeq" id="XP_046601034.1"/>
    </source>
</evidence>
<dbReference type="InterPro" id="IPR003599">
    <property type="entry name" value="Ig_sub"/>
</dbReference>
<evidence type="ECO:0000313" key="10">
    <source>
        <dbReference type="RefSeq" id="XP_046601038.1"/>
    </source>
</evidence>